<reference evidence="1" key="1">
    <citation type="journal article" date="2020" name="Cell">
        <title>Large-Scale Comparative Analyses of Tick Genomes Elucidate Their Genetic Diversity and Vector Capacities.</title>
        <authorList>
            <consortium name="Tick Genome and Microbiome Consortium (TIGMIC)"/>
            <person name="Jia N."/>
            <person name="Wang J."/>
            <person name="Shi W."/>
            <person name="Du L."/>
            <person name="Sun Y."/>
            <person name="Zhan W."/>
            <person name="Jiang J.F."/>
            <person name="Wang Q."/>
            <person name="Zhang B."/>
            <person name="Ji P."/>
            <person name="Bell-Sakyi L."/>
            <person name="Cui X.M."/>
            <person name="Yuan T.T."/>
            <person name="Jiang B.G."/>
            <person name="Yang W.F."/>
            <person name="Lam T.T."/>
            <person name="Chang Q.C."/>
            <person name="Ding S.J."/>
            <person name="Wang X.J."/>
            <person name="Zhu J.G."/>
            <person name="Ruan X.D."/>
            <person name="Zhao L."/>
            <person name="Wei J.T."/>
            <person name="Ye R.Z."/>
            <person name="Que T.C."/>
            <person name="Du C.H."/>
            <person name="Zhou Y.H."/>
            <person name="Cheng J.X."/>
            <person name="Dai P.F."/>
            <person name="Guo W.B."/>
            <person name="Han X.H."/>
            <person name="Huang E.J."/>
            <person name="Li L.F."/>
            <person name="Wei W."/>
            <person name="Gao Y.C."/>
            <person name="Liu J.Z."/>
            <person name="Shao H.Z."/>
            <person name="Wang X."/>
            <person name="Wang C.C."/>
            <person name="Yang T.C."/>
            <person name="Huo Q.B."/>
            <person name="Li W."/>
            <person name="Chen H.Y."/>
            <person name="Chen S.E."/>
            <person name="Zhou L.G."/>
            <person name="Ni X.B."/>
            <person name="Tian J.H."/>
            <person name="Sheng Y."/>
            <person name="Liu T."/>
            <person name="Pan Y.S."/>
            <person name="Xia L.Y."/>
            <person name="Li J."/>
            <person name="Zhao F."/>
            <person name="Cao W.C."/>
        </authorList>
    </citation>
    <scope>NUCLEOTIDE SEQUENCE</scope>
    <source>
        <strain evidence="1">Rsan-2018</strain>
    </source>
</reference>
<dbReference type="AlphaFoldDB" id="A0A9D4YRQ9"/>
<keyword evidence="2" id="KW-1185">Reference proteome</keyword>
<organism evidence="1 2">
    <name type="scientific">Rhipicephalus sanguineus</name>
    <name type="common">Brown dog tick</name>
    <name type="synonym">Ixodes sanguineus</name>
    <dbReference type="NCBI Taxonomy" id="34632"/>
    <lineage>
        <taxon>Eukaryota</taxon>
        <taxon>Metazoa</taxon>
        <taxon>Ecdysozoa</taxon>
        <taxon>Arthropoda</taxon>
        <taxon>Chelicerata</taxon>
        <taxon>Arachnida</taxon>
        <taxon>Acari</taxon>
        <taxon>Parasitiformes</taxon>
        <taxon>Ixodida</taxon>
        <taxon>Ixodoidea</taxon>
        <taxon>Ixodidae</taxon>
        <taxon>Rhipicephalinae</taxon>
        <taxon>Rhipicephalus</taxon>
        <taxon>Rhipicephalus</taxon>
    </lineage>
</organism>
<evidence type="ECO:0000313" key="2">
    <source>
        <dbReference type="Proteomes" id="UP000821837"/>
    </source>
</evidence>
<name>A0A9D4YRQ9_RHISA</name>
<comment type="caution">
    <text evidence="1">The sequence shown here is derived from an EMBL/GenBank/DDBJ whole genome shotgun (WGS) entry which is preliminary data.</text>
</comment>
<accession>A0A9D4YRQ9</accession>
<sequence length="275" mass="31102">MSPVIKERLIFEASMLSKKHMASLIIDEAAIGPKFLAMAEEDLKMTNSSSLAPFWNRGIFHAGSLDTPTKPTRDQTKAAIATLKNINRVLDTLRNRGETAITAFAVPHPDLEWAFNFAEDFRELRFTPGMFISIGHYRLGDEPRGFCYIVPPTRHPEDVPCRSILEDYSFDVSSPMYQLRYLYSNGTDTRGLLGVTLKGRFSYPVFNFDVDFYQPCLPQATAFDSYTEVCPGGGGQFVAQLNYSAEHYAMFIFISSIRRTFTYDNEDAFTQKVEG</sequence>
<reference evidence="1" key="2">
    <citation type="submission" date="2021-09" db="EMBL/GenBank/DDBJ databases">
        <authorList>
            <person name="Jia N."/>
            <person name="Wang J."/>
            <person name="Shi W."/>
            <person name="Du L."/>
            <person name="Sun Y."/>
            <person name="Zhan W."/>
            <person name="Jiang J."/>
            <person name="Wang Q."/>
            <person name="Zhang B."/>
            <person name="Ji P."/>
            <person name="Sakyi L.B."/>
            <person name="Cui X."/>
            <person name="Yuan T."/>
            <person name="Jiang B."/>
            <person name="Yang W."/>
            <person name="Lam T.T.-Y."/>
            <person name="Chang Q."/>
            <person name="Ding S."/>
            <person name="Wang X."/>
            <person name="Zhu J."/>
            <person name="Ruan X."/>
            <person name="Zhao L."/>
            <person name="Wei J."/>
            <person name="Que T."/>
            <person name="Du C."/>
            <person name="Cheng J."/>
            <person name="Dai P."/>
            <person name="Han X."/>
            <person name="Huang E."/>
            <person name="Gao Y."/>
            <person name="Liu J."/>
            <person name="Shao H."/>
            <person name="Ye R."/>
            <person name="Li L."/>
            <person name="Wei W."/>
            <person name="Wang X."/>
            <person name="Wang C."/>
            <person name="Huo Q."/>
            <person name="Li W."/>
            <person name="Guo W."/>
            <person name="Chen H."/>
            <person name="Chen S."/>
            <person name="Zhou L."/>
            <person name="Zhou L."/>
            <person name="Ni X."/>
            <person name="Tian J."/>
            <person name="Zhou Y."/>
            <person name="Sheng Y."/>
            <person name="Liu T."/>
            <person name="Pan Y."/>
            <person name="Xia L."/>
            <person name="Li J."/>
            <person name="Zhao F."/>
            <person name="Cao W."/>
        </authorList>
    </citation>
    <scope>NUCLEOTIDE SEQUENCE</scope>
    <source>
        <strain evidence="1">Rsan-2018</strain>
        <tissue evidence="1">Larvae</tissue>
    </source>
</reference>
<evidence type="ECO:0000313" key="1">
    <source>
        <dbReference type="EMBL" id="KAH7985804.1"/>
    </source>
</evidence>
<protein>
    <submittedName>
        <fullName evidence="1">Uncharacterized protein</fullName>
    </submittedName>
</protein>
<proteinExistence type="predicted"/>
<gene>
    <name evidence="1" type="ORF">HPB52_025395</name>
</gene>
<dbReference type="EMBL" id="JABSTV010000712">
    <property type="protein sequence ID" value="KAH7985804.1"/>
    <property type="molecule type" value="Genomic_DNA"/>
</dbReference>
<dbReference type="Proteomes" id="UP000821837">
    <property type="component" value="Unassembled WGS sequence"/>
</dbReference>
<dbReference type="VEuPathDB" id="VectorBase:RSAN_052318"/>